<dbReference type="Gene3D" id="1.25.40.10">
    <property type="entry name" value="Tetratricopeptide repeat domain"/>
    <property type="match status" value="1"/>
</dbReference>
<evidence type="ECO:0000313" key="5">
    <source>
        <dbReference type="Proteomes" id="UP001310594"/>
    </source>
</evidence>
<dbReference type="InterPro" id="IPR032675">
    <property type="entry name" value="LRR_dom_sf"/>
</dbReference>
<protein>
    <recommendedName>
        <fullName evidence="3">F-box domain-containing protein</fullName>
    </recommendedName>
</protein>
<dbReference type="PANTHER" id="PTHR22904:SF523">
    <property type="entry name" value="STRESS-INDUCED-PHOSPHOPROTEIN 1"/>
    <property type="match status" value="1"/>
</dbReference>
<dbReference type="InterPro" id="IPR036047">
    <property type="entry name" value="F-box-like_dom_sf"/>
</dbReference>
<keyword evidence="1" id="KW-0677">Repeat</keyword>
<evidence type="ECO:0000313" key="4">
    <source>
        <dbReference type="EMBL" id="KAK5693432.1"/>
    </source>
</evidence>
<gene>
    <name evidence="4" type="ORF">LTR97_010001</name>
</gene>
<dbReference type="SUPFAM" id="SSF48452">
    <property type="entry name" value="TPR-like"/>
    <property type="match status" value="1"/>
</dbReference>
<dbReference type="SUPFAM" id="SSF81383">
    <property type="entry name" value="F-box domain"/>
    <property type="match status" value="1"/>
</dbReference>
<dbReference type="PANTHER" id="PTHR22904">
    <property type="entry name" value="TPR REPEAT CONTAINING PROTEIN"/>
    <property type="match status" value="1"/>
</dbReference>
<proteinExistence type="predicted"/>
<dbReference type="AlphaFoldDB" id="A0AAN7VNR2"/>
<sequence>MNNVLEHLQREARACYKRKDYAKALEHFNSAIGRAPSIRLLDNRAACHDKLGDLPAALKDAKKAIQLQKEDPTGYLRAGKILVKMERQSVAFEIYTHGLKNVKHVGQGYELLRDAHGDLQKQLAPPKSVDPLTVLPRELAEQILEYLTFQQRMNACMVSKQWTMFIRSVPSLWQHLDFSAARRKVETAFVSRAINVAKKKLTKATLSELYEFDKVLAALIRYCPLDDLTLLNTGLQSQNLVDALRKSKRLKALTIGADTRVGGEALKYIMKAVSTTLETFECQGLGSSILDLPEVPFDAVTTLVVTADSFLFADFSRKAVTFMPNLRTLVAHQRGRYAGAVTVPFDFTALDKLECLDLDVTWSGRNLLKLPQSLLILRLDTNGSLEIVLAPTDPPNHLPHLNELSLAIPSLADVLDSVLGRVDGNESDSVSTCSHLGTFRLFKTFPGGDELDVILSRPRLHQLKHLTLTNRHDNDIEHDLLRVSKVLRELQSIDVSSTSITGVELKILVGMPRMKRITANNCSQLGRDAILWARSVGVVVESKTSHGDGGGRKVRC</sequence>
<feature type="domain" description="F-box" evidence="3">
    <location>
        <begin position="129"/>
        <end position="176"/>
    </location>
</feature>
<evidence type="ECO:0000259" key="3">
    <source>
        <dbReference type="PROSITE" id="PS50181"/>
    </source>
</evidence>
<dbReference type="GO" id="GO:0051879">
    <property type="term" value="F:Hsp90 protein binding"/>
    <property type="evidence" value="ECO:0007669"/>
    <property type="project" value="TreeGrafter"/>
</dbReference>
<dbReference type="InterPro" id="IPR001810">
    <property type="entry name" value="F-box_dom"/>
</dbReference>
<dbReference type="EMBL" id="JAVRQU010000017">
    <property type="protein sequence ID" value="KAK5693432.1"/>
    <property type="molecule type" value="Genomic_DNA"/>
</dbReference>
<dbReference type="Proteomes" id="UP001310594">
    <property type="component" value="Unassembled WGS sequence"/>
</dbReference>
<evidence type="ECO:0000256" key="2">
    <source>
        <dbReference type="ARBA" id="ARBA00022803"/>
    </source>
</evidence>
<dbReference type="SMART" id="SM00256">
    <property type="entry name" value="FBOX"/>
    <property type="match status" value="1"/>
</dbReference>
<dbReference type="SUPFAM" id="SSF52047">
    <property type="entry name" value="RNI-like"/>
    <property type="match status" value="1"/>
</dbReference>
<organism evidence="4 5">
    <name type="scientific">Elasticomyces elasticus</name>
    <dbReference type="NCBI Taxonomy" id="574655"/>
    <lineage>
        <taxon>Eukaryota</taxon>
        <taxon>Fungi</taxon>
        <taxon>Dikarya</taxon>
        <taxon>Ascomycota</taxon>
        <taxon>Pezizomycotina</taxon>
        <taxon>Dothideomycetes</taxon>
        <taxon>Dothideomycetidae</taxon>
        <taxon>Mycosphaerellales</taxon>
        <taxon>Teratosphaeriaceae</taxon>
        <taxon>Elasticomyces</taxon>
    </lineage>
</organism>
<keyword evidence="2" id="KW-0802">TPR repeat</keyword>
<comment type="caution">
    <text evidence="4">The sequence shown here is derived from an EMBL/GenBank/DDBJ whole genome shotgun (WGS) entry which is preliminary data.</text>
</comment>
<evidence type="ECO:0000256" key="1">
    <source>
        <dbReference type="ARBA" id="ARBA00022737"/>
    </source>
</evidence>
<dbReference type="Pfam" id="PF12937">
    <property type="entry name" value="F-box-like"/>
    <property type="match status" value="1"/>
</dbReference>
<reference evidence="4" key="1">
    <citation type="submission" date="2023-08" db="EMBL/GenBank/DDBJ databases">
        <title>Black Yeasts Isolated from many extreme environments.</title>
        <authorList>
            <person name="Coleine C."/>
            <person name="Stajich J.E."/>
            <person name="Selbmann L."/>
        </authorList>
    </citation>
    <scope>NUCLEOTIDE SEQUENCE</scope>
    <source>
        <strain evidence="4">CCFEE 5810</strain>
    </source>
</reference>
<dbReference type="Gene3D" id="3.80.10.10">
    <property type="entry name" value="Ribonuclease Inhibitor"/>
    <property type="match status" value="1"/>
</dbReference>
<dbReference type="SMART" id="SM00028">
    <property type="entry name" value="TPR"/>
    <property type="match status" value="2"/>
</dbReference>
<dbReference type="InterPro" id="IPR019734">
    <property type="entry name" value="TPR_rpt"/>
</dbReference>
<dbReference type="Gene3D" id="1.20.1280.50">
    <property type="match status" value="1"/>
</dbReference>
<accession>A0AAN7VNR2</accession>
<dbReference type="PROSITE" id="PS50181">
    <property type="entry name" value="FBOX"/>
    <property type="match status" value="1"/>
</dbReference>
<dbReference type="InterPro" id="IPR011990">
    <property type="entry name" value="TPR-like_helical_dom_sf"/>
</dbReference>
<name>A0AAN7VNR2_9PEZI</name>